<dbReference type="KEGG" id="knv:Pan216_21520"/>
<gene>
    <name evidence="2" type="ORF">Pan216_21520</name>
</gene>
<keyword evidence="3" id="KW-1185">Reference proteome</keyword>
<proteinExistence type="predicted"/>
<evidence type="ECO:0000313" key="3">
    <source>
        <dbReference type="Proteomes" id="UP000317093"/>
    </source>
</evidence>
<dbReference type="AlphaFoldDB" id="A0A518B2T9"/>
<accession>A0A518B2T9</accession>
<dbReference type="OrthoDB" id="287932at2"/>
<dbReference type="Pfam" id="PF03992">
    <property type="entry name" value="ABM"/>
    <property type="match status" value="1"/>
</dbReference>
<dbReference type="Gene3D" id="3.30.70.100">
    <property type="match status" value="1"/>
</dbReference>
<dbReference type="RefSeq" id="WP_145257905.1">
    <property type="nucleotide sequence ID" value="NZ_CP036279.1"/>
</dbReference>
<name>A0A518B2T9_9BACT</name>
<dbReference type="Proteomes" id="UP000317093">
    <property type="component" value="Chromosome"/>
</dbReference>
<dbReference type="InterPro" id="IPR007138">
    <property type="entry name" value="ABM_dom"/>
</dbReference>
<evidence type="ECO:0000313" key="2">
    <source>
        <dbReference type="EMBL" id="QDU61297.1"/>
    </source>
</evidence>
<protein>
    <recommendedName>
        <fullName evidence="1">ABM domain-containing protein</fullName>
    </recommendedName>
</protein>
<dbReference type="SUPFAM" id="SSF54909">
    <property type="entry name" value="Dimeric alpha+beta barrel"/>
    <property type="match status" value="1"/>
</dbReference>
<feature type="domain" description="ABM" evidence="1">
    <location>
        <begin position="2"/>
        <end position="99"/>
    </location>
</feature>
<dbReference type="EMBL" id="CP036279">
    <property type="protein sequence ID" value="QDU61297.1"/>
    <property type="molecule type" value="Genomic_DNA"/>
</dbReference>
<sequence length="103" mass="11816">MIYSLIEVSANDEYRKSTIERLRALRHRVLAAEGCRGFEILADAEFDQAGVVPVRPDVITILLRWESLHHYAAFRTSPLVLEFVNQNAQYHHGASIRVLKPEE</sequence>
<dbReference type="InterPro" id="IPR011008">
    <property type="entry name" value="Dimeric_a/b-barrel"/>
</dbReference>
<organism evidence="2 3">
    <name type="scientific">Kolteria novifilia</name>
    <dbReference type="NCBI Taxonomy" id="2527975"/>
    <lineage>
        <taxon>Bacteria</taxon>
        <taxon>Pseudomonadati</taxon>
        <taxon>Planctomycetota</taxon>
        <taxon>Planctomycetia</taxon>
        <taxon>Kolteriales</taxon>
        <taxon>Kolteriaceae</taxon>
        <taxon>Kolteria</taxon>
    </lineage>
</organism>
<evidence type="ECO:0000259" key="1">
    <source>
        <dbReference type="PROSITE" id="PS51725"/>
    </source>
</evidence>
<reference evidence="2 3" key="1">
    <citation type="submission" date="2019-02" db="EMBL/GenBank/DDBJ databases">
        <title>Deep-cultivation of Planctomycetes and their phenomic and genomic characterization uncovers novel biology.</title>
        <authorList>
            <person name="Wiegand S."/>
            <person name="Jogler M."/>
            <person name="Boedeker C."/>
            <person name="Pinto D."/>
            <person name="Vollmers J."/>
            <person name="Rivas-Marin E."/>
            <person name="Kohn T."/>
            <person name="Peeters S.H."/>
            <person name="Heuer A."/>
            <person name="Rast P."/>
            <person name="Oberbeckmann S."/>
            <person name="Bunk B."/>
            <person name="Jeske O."/>
            <person name="Meyerdierks A."/>
            <person name="Storesund J.E."/>
            <person name="Kallscheuer N."/>
            <person name="Luecker S."/>
            <person name="Lage O.M."/>
            <person name="Pohl T."/>
            <person name="Merkel B.J."/>
            <person name="Hornburger P."/>
            <person name="Mueller R.-W."/>
            <person name="Bruemmer F."/>
            <person name="Labrenz M."/>
            <person name="Spormann A.M."/>
            <person name="Op den Camp H."/>
            <person name="Overmann J."/>
            <person name="Amann R."/>
            <person name="Jetten M.S.M."/>
            <person name="Mascher T."/>
            <person name="Medema M.H."/>
            <person name="Devos D.P."/>
            <person name="Kaster A.-K."/>
            <person name="Ovreas L."/>
            <person name="Rohde M."/>
            <person name="Galperin M.Y."/>
            <person name="Jogler C."/>
        </authorList>
    </citation>
    <scope>NUCLEOTIDE SEQUENCE [LARGE SCALE GENOMIC DNA]</scope>
    <source>
        <strain evidence="2 3">Pan216</strain>
    </source>
</reference>
<dbReference type="PROSITE" id="PS51725">
    <property type="entry name" value="ABM"/>
    <property type="match status" value="1"/>
</dbReference>